<gene>
    <name evidence="2" type="ORF">UREG_00748</name>
</gene>
<reference evidence="3" key="1">
    <citation type="journal article" date="2009" name="Genome Res.">
        <title>Comparative genomic analyses of the human fungal pathogens Coccidioides and their relatives.</title>
        <authorList>
            <person name="Sharpton T.J."/>
            <person name="Stajich J.E."/>
            <person name="Rounsley S.D."/>
            <person name="Gardner M.J."/>
            <person name="Wortman J.R."/>
            <person name="Jordar V.S."/>
            <person name="Maiti R."/>
            <person name="Kodira C.D."/>
            <person name="Neafsey D.E."/>
            <person name="Zeng Q."/>
            <person name="Hung C.-Y."/>
            <person name="McMahan C."/>
            <person name="Muszewska A."/>
            <person name="Grynberg M."/>
            <person name="Mandel M.A."/>
            <person name="Kellner E.M."/>
            <person name="Barker B.M."/>
            <person name="Galgiani J.N."/>
            <person name="Orbach M.J."/>
            <person name="Kirkland T.N."/>
            <person name="Cole G.T."/>
            <person name="Henn M.R."/>
            <person name="Birren B.W."/>
            <person name="Taylor J.W."/>
        </authorList>
    </citation>
    <scope>NUCLEOTIDE SEQUENCE [LARGE SCALE GENOMIC DNA]</scope>
    <source>
        <strain evidence="3">UAMH 1704</strain>
    </source>
</reference>
<dbReference type="OMA" id="NTSAFMA"/>
<dbReference type="HOGENOM" id="CLU_430828_0_0_1"/>
<feature type="compositionally biased region" description="Polar residues" evidence="1">
    <location>
        <begin position="18"/>
        <end position="40"/>
    </location>
</feature>
<dbReference type="AlphaFoldDB" id="C4JEB6"/>
<dbReference type="KEGG" id="ure:UREG_00748"/>
<protein>
    <submittedName>
        <fullName evidence="2">Uncharacterized protein</fullName>
    </submittedName>
</protein>
<dbReference type="eggNOG" id="ENOG502T1NJ">
    <property type="taxonomic scope" value="Eukaryota"/>
</dbReference>
<dbReference type="RefSeq" id="XP_002541234.1">
    <property type="nucleotide sequence ID" value="XM_002541188.1"/>
</dbReference>
<feature type="region of interest" description="Disordered" evidence="1">
    <location>
        <begin position="315"/>
        <end position="341"/>
    </location>
</feature>
<evidence type="ECO:0000256" key="1">
    <source>
        <dbReference type="SAM" id="MobiDB-lite"/>
    </source>
</evidence>
<dbReference type="Proteomes" id="UP000002058">
    <property type="component" value="Unassembled WGS sequence"/>
</dbReference>
<dbReference type="VEuPathDB" id="FungiDB:UREG_00748"/>
<feature type="compositionally biased region" description="Basic and acidic residues" evidence="1">
    <location>
        <begin position="212"/>
        <end position="222"/>
    </location>
</feature>
<dbReference type="OrthoDB" id="422086at2759"/>
<feature type="compositionally biased region" description="Polar residues" evidence="1">
    <location>
        <begin position="392"/>
        <end position="414"/>
    </location>
</feature>
<feature type="compositionally biased region" description="Low complexity" evidence="1">
    <location>
        <begin position="237"/>
        <end position="251"/>
    </location>
</feature>
<feature type="compositionally biased region" description="Polar residues" evidence="1">
    <location>
        <begin position="332"/>
        <end position="341"/>
    </location>
</feature>
<evidence type="ECO:0000313" key="3">
    <source>
        <dbReference type="Proteomes" id="UP000002058"/>
    </source>
</evidence>
<feature type="compositionally biased region" description="Basic and acidic residues" evidence="1">
    <location>
        <begin position="441"/>
        <end position="453"/>
    </location>
</feature>
<dbReference type="EMBL" id="CH476615">
    <property type="protein sequence ID" value="EEP75901.1"/>
    <property type="molecule type" value="Genomic_DNA"/>
</dbReference>
<feature type="compositionally biased region" description="Low complexity" evidence="1">
    <location>
        <begin position="143"/>
        <end position="152"/>
    </location>
</feature>
<dbReference type="InParanoid" id="C4JEB6"/>
<feature type="compositionally biased region" description="Basic residues" evidence="1">
    <location>
        <begin position="223"/>
        <end position="236"/>
    </location>
</feature>
<feature type="compositionally biased region" description="Low complexity" evidence="1">
    <location>
        <begin position="88"/>
        <end position="103"/>
    </location>
</feature>
<dbReference type="GeneID" id="8443694"/>
<feature type="compositionally biased region" description="Polar residues" evidence="1">
    <location>
        <begin position="62"/>
        <end position="86"/>
    </location>
</feature>
<feature type="compositionally biased region" description="Low complexity" evidence="1">
    <location>
        <begin position="41"/>
        <end position="55"/>
    </location>
</feature>
<name>C4JEB6_UNCRE</name>
<sequence length="654" mass="69892">MARIKKTPDSSRSSSPSQNGAQTKTPPNKKTTAVESPPKTQGSPKSPQQKASSPKRAGSKPAQASRQASPAVKTSLNTQLAASPPQNKGGKSATGSKKASSPARKIQGGVPNAEKGNFTSGSQQAPIADKIVTSPKKKPTSPKPSNHKTSSSISEEELDRVFPSAKKDRESEAANVGRALYEAFDQIGKSSGAKGLEASRWAVSSTESSHSSGEEKETENKQPKKRRPSRKNKKKTSSANTSVTNTSTMNSPPRPETKRPMASAISVAPIIDTTDTIAAKKNAAHVAQVLFDAFDGLGQTSARVGLEASRWAIPADTKAPPKGENKAVHKTPNVNASTQPTKRVLGPKVMGIDNTSAFMAALQARNNQVSKGSGAPATAKETQENAKCMTDSVNKVQPMQSATTPPKVQSTMSQRPEIAGKANVPASKTASGTPSPASKGSAKETNEDREHLEFFSSWGTPSPRSKQRAEVRRIVLSPIPDFLASPNKVLSLIHGGRIESVQYFPQSKSAHVLFCDPAACKKYYDSYPNGIDVNLNGRKATVFVDLYKDVDIISSRLQDSLGLGATRVVRAVGADMALSMKDMVELVEGRGFKLENIIDVFDAGSKVRTVVFRLCSMEHAVRLRSFLIRQDEWEQSNVQFGADPCEVAKGIHWG</sequence>
<keyword evidence="3" id="KW-1185">Reference proteome</keyword>
<feature type="region of interest" description="Disordered" evidence="1">
    <location>
        <begin position="392"/>
        <end position="467"/>
    </location>
</feature>
<dbReference type="STRING" id="336963.C4JEB6"/>
<feature type="compositionally biased region" description="Polar residues" evidence="1">
    <location>
        <begin position="426"/>
        <end position="438"/>
    </location>
</feature>
<feature type="region of interest" description="Disordered" evidence="1">
    <location>
        <begin position="1"/>
        <end position="174"/>
    </location>
</feature>
<feature type="region of interest" description="Disordered" evidence="1">
    <location>
        <begin position="191"/>
        <end position="261"/>
    </location>
</feature>
<proteinExistence type="predicted"/>
<evidence type="ECO:0000313" key="2">
    <source>
        <dbReference type="EMBL" id="EEP75901.1"/>
    </source>
</evidence>
<accession>C4JEB6</accession>
<organism evidence="2 3">
    <name type="scientific">Uncinocarpus reesii (strain UAMH 1704)</name>
    <dbReference type="NCBI Taxonomy" id="336963"/>
    <lineage>
        <taxon>Eukaryota</taxon>
        <taxon>Fungi</taxon>
        <taxon>Dikarya</taxon>
        <taxon>Ascomycota</taxon>
        <taxon>Pezizomycotina</taxon>
        <taxon>Eurotiomycetes</taxon>
        <taxon>Eurotiomycetidae</taxon>
        <taxon>Onygenales</taxon>
        <taxon>Onygenaceae</taxon>
        <taxon>Uncinocarpus</taxon>
    </lineage>
</organism>